<dbReference type="Proteomes" id="UP001107558">
    <property type="component" value="Chromosome 2"/>
</dbReference>
<feature type="transmembrane region" description="Helical" evidence="1">
    <location>
        <begin position="101"/>
        <end position="121"/>
    </location>
</feature>
<keyword evidence="3" id="KW-1185">Reference proteome</keyword>
<proteinExistence type="predicted"/>
<sequence length="436" mass="49579">MRGSTAGLQIPNGSQIYNGKMTYHSVFLEFLDTLFASFVVGPLVVTYWRGTWNLSDKFLLPHDKLHSSFASLVLGIIGHLIFTTFQGFLKNLFNPNEHRLTFYLASRLYTSIFAIICVNTWRGGWQLIDKYTARDTLTVTSITILAILALMALKTLRNVTAPPFVIVTDSSKEYFDIPTMYKKSGTKDPGLYIFDCLFSVLVIGSLVVFVWRGLWVLLDSQLFPEDLTKSAWASFIIGYAIVGITFSMQPVMKWTCERLEGVWRVIVADIFLFISFVGTVNVWRGIWGILDVYFLPDNKLLSDWITHGVSLVLLILLNCSNSVLVRGVYIDAEEPAGQCVIFPVYYIRLFFQKERSKKQKNLIEKIERNDQHNTVLLIENTQINHSTGGDVKVNDKIANIANDSDSPLKKIEFSESDKKIEFKSIDEHKVMLCSNE</sequence>
<keyword evidence="1" id="KW-0472">Membrane</keyword>
<evidence type="ECO:0008006" key="4">
    <source>
        <dbReference type="Google" id="ProtNLM"/>
    </source>
</evidence>
<accession>A0A9J6C3V7</accession>
<protein>
    <recommendedName>
        <fullName evidence="4">Fuseless</fullName>
    </recommendedName>
</protein>
<gene>
    <name evidence="2" type="ORF">PVAND_006640</name>
</gene>
<dbReference type="GO" id="GO:0007270">
    <property type="term" value="P:neuron-neuron synaptic transmission"/>
    <property type="evidence" value="ECO:0007669"/>
    <property type="project" value="TreeGrafter"/>
</dbReference>
<feature type="transmembrane region" description="Helical" evidence="1">
    <location>
        <begin position="261"/>
        <end position="284"/>
    </location>
</feature>
<feature type="transmembrane region" description="Helical" evidence="1">
    <location>
        <begin position="26"/>
        <end position="48"/>
    </location>
</feature>
<reference evidence="2" key="1">
    <citation type="submission" date="2021-03" db="EMBL/GenBank/DDBJ databases">
        <title>Chromosome level genome of the anhydrobiotic midge Polypedilum vanderplanki.</title>
        <authorList>
            <person name="Yoshida Y."/>
            <person name="Kikawada T."/>
            <person name="Gusev O."/>
        </authorList>
    </citation>
    <scope>NUCLEOTIDE SEQUENCE</scope>
    <source>
        <strain evidence="2">NIAS01</strain>
        <tissue evidence="2">Whole body or cell culture</tissue>
    </source>
</reference>
<evidence type="ECO:0000313" key="3">
    <source>
        <dbReference type="Proteomes" id="UP001107558"/>
    </source>
</evidence>
<dbReference type="InterPro" id="IPR032751">
    <property type="entry name" value="Fuseless"/>
</dbReference>
<feature type="transmembrane region" description="Helical" evidence="1">
    <location>
        <begin position="231"/>
        <end position="249"/>
    </location>
</feature>
<organism evidence="2 3">
    <name type="scientific">Polypedilum vanderplanki</name>
    <name type="common">Sleeping chironomid midge</name>
    <dbReference type="NCBI Taxonomy" id="319348"/>
    <lineage>
        <taxon>Eukaryota</taxon>
        <taxon>Metazoa</taxon>
        <taxon>Ecdysozoa</taxon>
        <taxon>Arthropoda</taxon>
        <taxon>Hexapoda</taxon>
        <taxon>Insecta</taxon>
        <taxon>Pterygota</taxon>
        <taxon>Neoptera</taxon>
        <taxon>Endopterygota</taxon>
        <taxon>Diptera</taxon>
        <taxon>Nematocera</taxon>
        <taxon>Chironomoidea</taxon>
        <taxon>Chironomidae</taxon>
        <taxon>Chironominae</taxon>
        <taxon>Polypedilum</taxon>
        <taxon>Polypedilum</taxon>
    </lineage>
</organism>
<comment type="caution">
    <text evidence="2">The sequence shown here is derived from an EMBL/GenBank/DDBJ whole genome shotgun (WGS) entry which is preliminary data.</text>
</comment>
<feature type="transmembrane region" description="Helical" evidence="1">
    <location>
        <begin position="190"/>
        <end position="211"/>
    </location>
</feature>
<dbReference type="PANTHER" id="PTHR35270">
    <property type="entry name" value="FUSELESS, ISOFORM A"/>
    <property type="match status" value="1"/>
</dbReference>
<dbReference type="EMBL" id="JADBJN010000002">
    <property type="protein sequence ID" value="KAG5676833.1"/>
    <property type="molecule type" value="Genomic_DNA"/>
</dbReference>
<feature type="transmembrane region" description="Helical" evidence="1">
    <location>
        <begin position="136"/>
        <end position="153"/>
    </location>
</feature>
<name>A0A9J6C3V7_POLVA</name>
<dbReference type="Pfam" id="PF15993">
    <property type="entry name" value="Fuseless"/>
    <property type="match status" value="1"/>
</dbReference>
<feature type="transmembrane region" description="Helical" evidence="1">
    <location>
        <begin position="304"/>
        <end position="325"/>
    </location>
</feature>
<feature type="transmembrane region" description="Helical" evidence="1">
    <location>
        <begin position="68"/>
        <end position="89"/>
    </location>
</feature>
<dbReference type="PANTHER" id="PTHR35270:SF2">
    <property type="entry name" value="FUSELESS, ISOFORM A"/>
    <property type="match status" value="1"/>
</dbReference>
<dbReference type="GO" id="GO:0042734">
    <property type="term" value="C:presynaptic membrane"/>
    <property type="evidence" value="ECO:0007669"/>
    <property type="project" value="TreeGrafter"/>
</dbReference>
<dbReference type="GO" id="GO:0070073">
    <property type="term" value="P:clustering of voltage-gated calcium channels"/>
    <property type="evidence" value="ECO:0007669"/>
    <property type="project" value="TreeGrafter"/>
</dbReference>
<dbReference type="OrthoDB" id="45313at2759"/>
<dbReference type="GO" id="GO:0007274">
    <property type="term" value="P:neuromuscular synaptic transmission"/>
    <property type="evidence" value="ECO:0007669"/>
    <property type="project" value="TreeGrafter"/>
</dbReference>
<evidence type="ECO:0000313" key="2">
    <source>
        <dbReference type="EMBL" id="KAG5676833.1"/>
    </source>
</evidence>
<keyword evidence="1" id="KW-1133">Transmembrane helix</keyword>
<keyword evidence="1" id="KW-0812">Transmembrane</keyword>
<evidence type="ECO:0000256" key="1">
    <source>
        <dbReference type="SAM" id="Phobius"/>
    </source>
</evidence>
<dbReference type="AlphaFoldDB" id="A0A9J6C3V7"/>